<dbReference type="PANTHER" id="PTHR30294:SF29">
    <property type="entry name" value="MULTIDRUG ABC TRANSPORTER PERMEASE YBHS-RELATED"/>
    <property type="match status" value="1"/>
</dbReference>
<evidence type="ECO:0000256" key="5">
    <source>
        <dbReference type="ARBA" id="ARBA00023136"/>
    </source>
</evidence>
<organism evidence="8 9">
    <name type="scientific">Candidatus Coprenecus stercoravium</name>
    <dbReference type="NCBI Taxonomy" id="2840735"/>
    <lineage>
        <taxon>Bacteria</taxon>
        <taxon>Pseudomonadati</taxon>
        <taxon>Bacteroidota</taxon>
        <taxon>Bacteroidia</taxon>
        <taxon>Bacteroidales</taxon>
        <taxon>Rikenellaceae</taxon>
        <taxon>Rikenellaceae incertae sedis</taxon>
        <taxon>Candidatus Coprenecus</taxon>
    </lineage>
</organism>
<keyword evidence="2" id="KW-1003">Cell membrane</keyword>
<feature type="transmembrane region" description="Helical" evidence="6">
    <location>
        <begin position="23"/>
        <end position="47"/>
    </location>
</feature>
<dbReference type="Proteomes" id="UP000824115">
    <property type="component" value="Unassembled WGS sequence"/>
</dbReference>
<feature type="transmembrane region" description="Helical" evidence="6">
    <location>
        <begin position="350"/>
        <end position="369"/>
    </location>
</feature>
<sequence length="450" mass="50285">MDFKKIKLVLGREFSIRVKKKSFIITTIVTPILFAALMIVPSLIMMADLDREVNSIMVVDDSGIVAESLKSGSDIEYIIPDNPDMEYLKRSLDSLGVYAVMHVSALDSANNVTVDAYAPKQINAKVSDAIASDVNDIIERYKLQQYDIDNFEEIMTDLDHEVDVNTFIVSEDGQERKSLLFINMALSFIMGFVIYMFVTMFGNMVMTSVINEKSNKIVEVIVSSVKPFDLMIGKILGVASVALTQFFIWIILTMAIFFGFQLVMGSELAGDPAAMEQMTQMAGMGSDQMTQIAQASDSEIAQIFTALKEVNFTLIIGCFLIYFVLGYLLYASMFAAIGSAVDNEADTQQLVLPVTIPLLIGLLLMLQAFQNPDSSLSFWGSIIPFTSPMVMLARIPFEGCVQTWELLLSVGLLLITFLVVVYFSGKIYRIGILMHGTKYSWKDLWKWLKY</sequence>
<gene>
    <name evidence="8" type="ORF">IAC04_06590</name>
</gene>
<evidence type="ECO:0000256" key="4">
    <source>
        <dbReference type="ARBA" id="ARBA00022989"/>
    </source>
</evidence>
<dbReference type="PANTHER" id="PTHR30294">
    <property type="entry name" value="MEMBRANE COMPONENT OF ABC TRANSPORTER YHHJ-RELATED"/>
    <property type="match status" value="1"/>
</dbReference>
<feature type="transmembrane region" description="Helical" evidence="6">
    <location>
        <begin position="310"/>
        <end position="330"/>
    </location>
</feature>
<dbReference type="AlphaFoldDB" id="A0A9D2GRY3"/>
<feature type="domain" description="ABC-2 type transporter transmembrane" evidence="7">
    <location>
        <begin position="21"/>
        <end position="422"/>
    </location>
</feature>
<feature type="transmembrane region" description="Helical" evidence="6">
    <location>
        <begin position="403"/>
        <end position="424"/>
    </location>
</feature>
<keyword evidence="4 6" id="KW-1133">Transmembrane helix</keyword>
<dbReference type="GO" id="GO:0140359">
    <property type="term" value="F:ABC-type transporter activity"/>
    <property type="evidence" value="ECO:0007669"/>
    <property type="project" value="InterPro"/>
</dbReference>
<comment type="subcellular location">
    <subcellularLocation>
        <location evidence="1">Cell membrane</location>
        <topology evidence="1">Multi-pass membrane protein</topology>
    </subcellularLocation>
</comment>
<feature type="transmembrane region" description="Helical" evidence="6">
    <location>
        <begin position="179"/>
        <end position="198"/>
    </location>
</feature>
<protein>
    <submittedName>
        <fullName evidence="8">ABC transporter permease</fullName>
    </submittedName>
</protein>
<evidence type="ECO:0000256" key="2">
    <source>
        <dbReference type="ARBA" id="ARBA00022475"/>
    </source>
</evidence>
<keyword evidence="3 6" id="KW-0812">Transmembrane</keyword>
<dbReference type="EMBL" id="DXAW01000113">
    <property type="protein sequence ID" value="HIZ86140.1"/>
    <property type="molecule type" value="Genomic_DNA"/>
</dbReference>
<dbReference type="SUPFAM" id="SSF53850">
    <property type="entry name" value="Periplasmic binding protein-like II"/>
    <property type="match status" value="1"/>
</dbReference>
<feature type="transmembrane region" description="Helical" evidence="6">
    <location>
        <begin position="235"/>
        <end position="260"/>
    </location>
</feature>
<evidence type="ECO:0000256" key="1">
    <source>
        <dbReference type="ARBA" id="ARBA00004651"/>
    </source>
</evidence>
<reference evidence="8" key="2">
    <citation type="submission" date="2021-04" db="EMBL/GenBank/DDBJ databases">
        <authorList>
            <person name="Gilroy R."/>
        </authorList>
    </citation>
    <scope>NUCLEOTIDE SEQUENCE</scope>
    <source>
        <strain evidence="8">Gambia16-554</strain>
    </source>
</reference>
<comment type="caution">
    <text evidence="8">The sequence shown here is derived from an EMBL/GenBank/DDBJ whole genome shotgun (WGS) entry which is preliminary data.</text>
</comment>
<accession>A0A9D2GRY3</accession>
<evidence type="ECO:0000256" key="3">
    <source>
        <dbReference type="ARBA" id="ARBA00022692"/>
    </source>
</evidence>
<evidence type="ECO:0000256" key="6">
    <source>
        <dbReference type="SAM" id="Phobius"/>
    </source>
</evidence>
<proteinExistence type="predicted"/>
<dbReference type="InterPro" id="IPR051449">
    <property type="entry name" value="ABC-2_transporter_component"/>
</dbReference>
<evidence type="ECO:0000259" key="7">
    <source>
        <dbReference type="Pfam" id="PF12698"/>
    </source>
</evidence>
<evidence type="ECO:0000313" key="9">
    <source>
        <dbReference type="Proteomes" id="UP000824115"/>
    </source>
</evidence>
<evidence type="ECO:0000313" key="8">
    <source>
        <dbReference type="EMBL" id="HIZ86140.1"/>
    </source>
</evidence>
<dbReference type="Pfam" id="PF12698">
    <property type="entry name" value="ABC2_membrane_3"/>
    <property type="match status" value="1"/>
</dbReference>
<reference evidence="8" key="1">
    <citation type="journal article" date="2021" name="PeerJ">
        <title>Extensive microbial diversity within the chicken gut microbiome revealed by metagenomics and culture.</title>
        <authorList>
            <person name="Gilroy R."/>
            <person name="Ravi A."/>
            <person name="Getino M."/>
            <person name="Pursley I."/>
            <person name="Horton D.L."/>
            <person name="Alikhan N.F."/>
            <person name="Baker D."/>
            <person name="Gharbi K."/>
            <person name="Hall N."/>
            <person name="Watson M."/>
            <person name="Adriaenssens E.M."/>
            <person name="Foster-Nyarko E."/>
            <person name="Jarju S."/>
            <person name="Secka A."/>
            <person name="Antonio M."/>
            <person name="Oren A."/>
            <person name="Chaudhuri R.R."/>
            <person name="La Ragione R."/>
            <person name="Hildebrand F."/>
            <person name="Pallen M.J."/>
        </authorList>
    </citation>
    <scope>NUCLEOTIDE SEQUENCE</scope>
    <source>
        <strain evidence="8">Gambia16-554</strain>
    </source>
</reference>
<feature type="transmembrane region" description="Helical" evidence="6">
    <location>
        <begin position="376"/>
        <end position="397"/>
    </location>
</feature>
<dbReference type="InterPro" id="IPR013525">
    <property type="entry name" value="ABC2_TM"/>
</dbReference>
<name>A0A9D2GRY3_9BACT</name>
<keyword evidence="5 6" id="KW-0472">Membrane</keyword>
<dbReference type="Gene3D" id="3.40.190.10">
    <property type="entry name" value="Periplasmic binding protein-like II"/>
    <property type="match status" value="1"/>
</dbReference>
<dbReference type="GO" id="GO:0005886">
    <property type="term" value="C:plasma membrane"/>
    <property type="evidence" value="ECO:0007669"/>
    <property type="project" value="UniProtKB-SubCell"/>
</dbReference>